<organism evidence="10 11">
    <name type="scientific">Brettanomyces naardenensis</name>
    <name type="common">Yeast</name>
    <dbReference type="NCBI Taxonomy" id="13370"/>
    <lineage>
        <taxon>Eukaryota</taxon>
        <taxon>Fungi</taxon>
        <taxon>Dikarya</taxon>
        <taxon>Ascomycota</taxon>
        <taxon>Saccharomycotina</taxon>
        <taxon>Pichiomycetes</taxon>
        <taxon>Pichiales</taxon>
        <taxon>Pichiaceae</taxon>
        <taxon>Brettanomyces</taxon>
    </lineage>
</organism>
<evidence type="ECO:0000259" key="9">
    <source>
        <dbReference type="PROSITE" id="PS50178"/>
    </source>
</evidence>
<keyword evidence="2" id="KW-0227">DNA damage</keyword>
<feature type="compositionally biased region" description="Basic residues" evidence="8">
    <location>
        <begin position="158"/>
        <end position="167"/>
    </location>
</feature>
<dbReference type="InterPro" id="IPR036531">
    <property type="entry name" value="Rbsn_Rab-bd_sf"/>
</dbReference>
<dbReference type="SUPFAM" id="SSF140125">
    <property type="entry name" value="Rabenosyn-5 Rab-binding domain-like"/>
    <property type="match status" value="1"/>
</dbReference>
<evidence type="ECO:0000313" key="11">
    <source>
        <dbReference type="Proteomes" id="UP000290900"/>
    </source>
</evidence>
<feature type="region of interest" description="Disordered" evidence="8">
    <location>
        <begin position="136"/>
        <end position="174"/>
    </location>
</feature>
<evidence type="ECO:0000256" key="1">
    <source>
        <dbReference type="ARBA" id="ARBA00022723"/>
    </source>
</evidence>
<dbReference type="GO" id="GO:0008270">
    <property type="term" value="F:zinc ion binding"/>
    <property type="evidence" value="ECO:0007669"/>
    <property type="project" value="UniProtKB-KW"/>
</dbReference>
<dbReference type="PROSITE" id="PS50178">
    <property type="entry name" value="ZF_FYVE"/>
    <property type="match status" value="1"/>
</dbReference>
<dbReference type="InterPro" id="IPR013087">
    <property type="entry name" value="Znf_C2H2_type"/>
</dbReference>
<keyword evidence="5" id="KW-0234">DNA repair</keyword>
<dbReference type="GO" id="GO:0032266">
    <property type="term" value="F:phosphatidylinositol-3-phosphate binding"/>
    <property type="evidence" value="ECO:0007669"/>
    <property type="project" value="UniProtKB-ARBA"/>
</dbReference>
<dbReference type="InParanoid" id="A0A448YQ59"/>
<proteinExistence type="predicted"/>
<name>A0A448YQ59_BRENA</name>
<dbReference type="InterPro" id="IPR000306">
    <property type="entry name" value="Znf_FYVE"/>
</dbReference>
<evidence type="ECO:0000256" key="4">
    <source>
        <dbReference type="ARBA" id="ARBA00022833"/>
    </source>
</evidence>
<protein>
    <submittedName>
        <fullName evidence="10">DEKNAAC104171</fullName>
    </submittedName>
</protein>
<evidence type="ECO:0000256" key="5">
    <source>
        <dbReference type="ARBA" id="ARBA00023204"/>
    </source>
</evidence>
<reference evidence="10 11" key="1">
    <citation type="submission" date="2018-12" db="EMBL/GenBank/DDBJ databases">
        <authorList>
            <person name="Tiukova I."/>
            <person name="Dainat J."/>
        </authorList>
    </citation>
    <scope>NUCLEOTIDE SEQUENCE [LARGE SCALE GENOMIC DNA]</scope>
</reference>
<dbReference type="InterPro" id="IPR017455">
    <property type="entry name" value="Znf_FYVE-rel"/>
</dbReference>
<evidence type="ECO:0000256" key="2">
    <source>
        <dbReference type="ARBA" id="ARBA00022763"/>
    </source>
</evidence>
<dbReference type="InterPro" id="IPR013083">
    <property type="entry name" value="Znf_RING/FYVE/PHD"/>
</dbReference>
<dbReference type="SMART" id="SM00064">
    <property type="entry name" value="FYVE"/>
    <property type="match status" value="2"/>
</dbReference>
<dbReference type="SMART" id="SM00734">
    <property type="entry name" value="ZnF_Rad18"/>
    <property type="match status" value="1"/>
</dbReference>
<evidence type="ECO:0000313" key="10">
    <source>
        <dbReference type="EMBL" id="VEU23080.1"/>
    </source>
</evidence>
<keyword evidence="7" id="KW-0175">Coiled coil</keyword>
<dbReference type="Pfam" id="PF01363">
    <property type="entry name" value="FYVE"/>
    <property type="match status" value="1"/>
</dbReference>
<dbReference type="FunCoup" id="A0A448YQ59">
    <property type="interactions" value="73"/>
</dbReference>
<feature type="domain" description="FYVE-type" evidence="9">
    <location>
        <begin position="317"/>
        <end position="404"/>
    </location>
</feature>
<dbReference type="Proteomes" id="UP000290900">
    <property type="component" value="Unassembled WGS sequence"/>
</dbReference>
<keyword evidence="11" id="KW-1185">Reference proteome</keyword>
<evidence type="ECO:0000256" key="3">
    <source>
        <dbReference type="ARBA" id="ARBA00022771"/>
    </source>
</evidence>
<dbReference type="CDD" id="cd15761">
    <property type="entry name" value="FYVE1_Vac1p_like"/>
    <property type="match status" value="1"/>
</dbReference>
<dbReference type="PANTHER" id="PTHR13510:SF44">
    <property type="entry name" value="RABENOSYN-5"/>
    <property type="match status" value="1"/>
</dbReference>
<feature type="coiled-coil region" evidence="7">
    <location>
        <begin position="558"/>
        <end position="585"/>
    </location>
</feature>
<dbReference type="PANTHER" id="PTHR13510">
    <property type="entry name" value="FYVE-FINGER-CONTAINING RAB5 EFFECTOR PROTEIN RABENOSYN-5-RELATED"/>
    <property type="match status" value="1"/>
</dbReference>
<dbReference type="STRING" id="13370.A0A448YQ59"/>
<keyword evidence="3 6" id="KW-0863">Zinc-finger</keyword>
<accession>A0A448YQ59</accession>
<dbReference type="Gene3D" id="3.30.40.10">
    <property type="entry name" value="Zinc/RING finger domain, C3HC4 (zinc finger)"/>
    <property type="match status" value="2"/>
</dbReference>
<dbReference type="GO" id="GO:0003677">
    <property type="term" value="F:DNA binding"/>
    <property type="evidence" value="ECO:0007669"/>
    <property type="project" value="InterPro"/>
</dbReference>
<evidence type="ECO:0000256" key="8">
    <source>
        <dbReference type="SAM" id="MobiDB-lite"/>
    </source>
</evidence>
<dbReference type="AlphaFoldDB" id="A0A448YQ59"/>
<dbReference type="PROSITE" id="PS00028">
    <property type="entry name" value="ZINC_FINGER_C2H2_1"/>
    <property type="match status" value="1"/>
</dbReference>
<dbReference type="OrthoDB" id="166134at2759"/>
<sequence length="591" mass="68751">MAKRRVLGAQHEGASGRPEKPEGSGTNLVPNGSGTVIPEVAVYPPSSIVTSASPMTLSCPICSEKMVTLAQLNQHLDDEHTTVDNGTGDRRGSSIGIEKDFKNWFKERVIDNFIGPQQQREQKKLKQLDVFESNFTFSDDGGDTPKRSDNDEGIHNGSPRRRHKKKVMSVPRSHWQKPSGNDFCHTEGCNKSLGLKNGLINCRKCGKLFCDYHTMYRMKLNEKLENDTVHGIWCRVCASCFVGRDCWNGVNEGFHNDLSYDFHRLRDKKVVPINLDRLALQKRLFRLLGFLELVDSGKQSLASYRRFERDLVPWEDDKERHDCKICHWKFSLFVRRHHCRVCGLSVCGDPERGCSMPVPLDLVTKILNIRLPEEEDRDKFGPFSERIGKIVSIRLCLDCKRMLFVRRFNYRDCKKLEDGDLMKEFDRFSELRSRIEKVNDVTDELRLIDYFSKIEQMAMALSGKVKGMEKAREEAGDFNVQEYRLYRSFQQRIVGYLQENLPKLRRIQKRKIAEEKRLMEGKPKKKLLKRDIRIKREKLMVLTEQKFMIENLHEEYKKQRKFDDLQALDDNMADLEKEIGELKLELGEDAF</sequence>
<dbReference type="EMBL" id="CAACVR010000034">
    <property type="protein sequence ID" value="VEU23080.1"/>
    <property type="molecule type" value="Genomic_DNA"/>
</dbReference>
<evidence type="ECO:0000256" key="7">
    <source>
        <dbReference type="SAM" id="Coils"/>
    </source>
</evidence>
<gene>
    <name evidence="10" type="ORF">BRENAR_LOCUS3811</name>
</gene>
<keyword evidence="4" id="KW-0862">Zinc</keyword>
<dbReference type="Pfam" id="PF11464">
    <property type="entry name" value="Rbsn"/>
    <property type="match status" value="1"/>
</dbReference>
<dbReference type="GO" id="GO:0006281">
    <property type="term" value="P:DNA repair"/>
    <property type="evidence" value="ECO:0007669"/>
    <property type="project" value="UniProtKB-KW"/>
</dbReference>
<dbReference type="InterPro" id="IPR021565">
    <property type="entry name" value="Rbsn_Rab-bd"/>
</dbReference>
<dbReference type="InterPro" id="IPR011011">
    <property type="entry name" value="Znf_FYVE_PHD"/>
</dbReference>
<dbReference type="InterPro" id="IPR006642">
    <property type="entry name" value="Rad18_UBZ4"/>
</dbReference>
<dbReference type="SUPFAM" id="SSF57903">
    <property type="entry name" value="FYVE/PHD zinc finger"/>
    <property type="match status" value="2"/>
</dbReference>
<dbReference type="CDD" id="cd15737">
    <property type="entry name" value="FYVE2_Vac1p_like"/>
    <property type="match status" value="1"/>
</dbReference>
<dbReference type="InterPro" id="IPR052727">
    <property type="entry name" value="Rab4/Rab5_effector"/>
</dbReference>
<feature type="region of interest" description="Disordered" evidence="8">
    <location>
        <begin position="1"/>
        <end position="32"/>
    </location>
</feature>
<feature type="compositionally biased region" description="Basic and acidic residues" evidence="8">
    <location>
        <begin position="143"/>
        <end position="154"/>
    </location>
</feature>
<evidence type="ECO:0000256" key="6">
    <source>
        <dbReference type="PROSITE-ProRule" id="PRU00091"/>
    </source>
</evidence>
<keyword evidence="1" id="KW-0479">Metal-binding</keyword>